<name>A0A372LNT0_9BACI</name>
<protein>
    <recommendedName>
        <fullName evidence="1">Putative component of 'biosynthetic module' domain-containing protein</fullName>
    </recommendedName>
</protein>
<evidence type="ECO:0000259" key="1">
    <source>
        <dbReference type="Pfam" id="PF14266"/>
    </source>
</evidence>
<keyword evidence="3" id="KW-1185">Reference proteome</keyword>
<gene>
    <name evidence="2" type="ORF">D0469_11120</name>
</gene>
<dbReference type="InterPro" id="IPR025647">
    <property type="entry name" value="YceG_bac"/>
</dbReference>
<accession>A0A372LNT0</accession>
<dbReference type="EMBL" id="QVTE01000030">
    <property type="protein sequence ID" value="RFU69021.1"/>
    <property type="molecule type" value="Genomic_DNA"/>
</dbReference>
<sequence>MLQLGAFVQYSKINPVLIQFNNNEWLSLLEKSLSEREHYSTQNNTIQFGQVCARFLGVDGDEDDYYNMLFELTQNPRIQVHVLSGHLRKEIVREQFQAIQTVLEINQSESLSVNRFIAFLEGRDLIPALKDQSVHRHLRESLVRVLQMFIQEHPGGFQHPDFRRVIVDLIKWMWNHLNESISIQMADGRLPCILWYGDATKSEIYFLYLAKLIGFDLLVFDPSGIDIFKSLDPDRKLMVVREYNLKKEAREFPKSRAVRKATVAYQASKEIERILHTDDSPIYKQWQYRSHVPASITLKTTFDELFLMSREKAFIRPNFHIEGQTVYIPSLFAKISGVMASQKEYWDRLEDLKAGELTLFIRYFPFTHNVTVNQQYHYHHSLNREGVLDPEKIIKSNWWKYKQLPIGVQHAIAAGISRVCENPKLLKEDHESPYDLQLYLFGQFTRLPESVVKLFLKFDYPQEVPRIILYNSGTVAGFSRSDAALLLLLNELGLDILMFNPSGLRDLELYIDDRFFDIHLMDQFEFNLEYKERPVSIWRKLINLKNNIKK</sequence>
<comment type="caution">
    <text evidence="2">The sequence shown here is derived from an EMBL/GenBank/DDBJ whole genome shotgun (WGS) entry which is preliminary data.</text>
</comment>
<feature type="domain" description="Putative component of 'biosynthetic module'" evidence="1">
    <location>
        <begin position="299"/>
        <end position="533"/>
    </location>
</feature>
<proteinExistence type="predicted"/>
<evidence type="ECO:0000313" key="2">
    <source>
        <dbReference type="EMBL" id="RFU69021.1"/>
    </source>
</evidence>
<organism evidence="2 3">
    <name type="scientific">Peribacillus saganii</name>
    <dbReference type="NCBI Taxonomy" id="2303992"/>
    <lineage>
        <taxon>Bacteria</taxon>
        <taxon>Bacillati</taxon>
        <taxon>Bacillota</taxon>
        <taxon>Bacilli</taxon>
        <taxon>Bacillales</taxon>
        <taxon>Bacillaceae</taxon>
        <taxon>Peribacillus</taxon>
    </lineage>
</organism>
<evidence type="ECO:0000313" key="3">
    <source>
        <dbReference type="Proteomes" id="UP000264541"/>
    </source>
</evidence>
<dbReference type="Pfam" id="PF14266">
    <property type="entry name" value="YceG_bac"/>
    <property type="match status" value="2"/>
</dbReference>
<reference evidence="2 3" key="1">
    <citation type="submission" date="2018-08" db="EMBL/GenBank/DDBJ databases">
        <title>Bacillus chawlae sp. nov., Bacillus glennii sp. nov., and Bacillus saganii sp. nov. Isolated from the Vehicle Assembly Building at Kennedy Space Center where the Viking Spacecraft were Assembled.</title>
        <authorList>
            <person name="Seuylemezian A."/>
            <person name="Vaishampayan P."/>
        </authorList>
    </citation>
    <scope>NUCLEOTIDE SEQUENCE [LARGE SCALE GENOMIC DNA]</scope>
    <source>
        <strain evidence="2 3">V47-23a</strain>
    </source>
</reference>
<dbReference type="Proteomes" id="UP000264541">
    <property type="component" value="Unassembled WGS sequence"/>
</dbReference>
<feature type="domain" description="Putative component of 'biosynthetic module'" evidence="1">
    <location>
        <begin position="22"/>
        <end position="276"/>
    </location>
</feature>
<dbReference type="AlphaFoldDB" id="A0A372LNT0"/>